<name>A0A8H7KJ22_AGABI</name>
<dbReference type="GO" id="GO:0003735">
    <property type="term" value="F:structural constituent of ribosome"/>
    <property type="evidence" value="ECO:0007669"/>
    <property type="project" value="InterPro"/>
</dbReference>
<dbReference type="Gene3D" id="3.30.780.10">
    <property type="entry name" value="SUI1-like domain"/>
    <property type="match status" value="1"/>
</dbReference>
<evidence type="ECO:0000313" key="7">
    <source>
        <dbReference type="EMBL" id="KAF7778854.1"/>
    </source>
</evidence>
<dbReference type="PANTHER" id="PTHR13477">
    <property type="entry name" value="MITOCHONDRIAL 39S RIBOSOMAL PROTEIN L49"/>
    <property type="match status" value="1"/>
</dbReference>
<reference evidence="7 8" key="1">
    <citation type="journal article" name="Sci. Rep.">
        <title>Telomere-to-telomere assembled and centromere annotated genomes of the two main subspecies of the button mushroom Agaricus bisporus reveal especially polymorphic chromosome ends.</title>
        <authorList>
            <person name="Sonnenberg A.S.M."/>
            <person name="Sedaghat-Telgerd N."/>
            <person name="Lavrijssen B."/>
            <person name="Ohm R.A."/>
            <person name="Hendrickx P.M."/>
            <person name="Scholtmeijer K."/>
            <person name="Baars J.J.P."/>
            <person name="van Peer A."/>
        </authorList>
    </citation>
    <scope>NUCLEOTIDE SEQUENCE [LARGE SCALE GENOMIC DNA]</scope>
    <source>
        <strain evidence="7 8">H119_p4</strain>
    </source>
</reference>
<gene>
    <name evidence="7" type="ORF">Agabi119p4_3199</name>
</gene>
<evidence type="ECO:0000256" key="5">
    <source>
        <dbReference type="ARBA" id="ARBA00023274"/>
    </source>
</evidence>
<comment type="caution">
    <text evidence="7">The sequence shown here is derived from an EMBL/GenBank/DDBJ whole genome shotgun (WGS) entry which is preliminary data.</text>
</comment>
<comment type="similarity">
    <text evidence="2">Belongs to the mitochondrion-specific ribosomal protein mL49 family.</text>
</comment>
<comment type="subcellular location">
    <subcellularLocation>
        <location evidence="1">Mitochondrion</location>
    </subcellularLocation>
</comment>
<evidence type="ECO:0000256" key="6">
    <source>
        <dbReference type="ARBA" id="ARBA00035191"/>
    </source>
</evidence>
<accession>A0A8H7KJ22</accession>
<protein>
    <recommendedName>
        <fullName evidence="6">Large ribosomal subunit protein mL49</fullName>
    </recommendedName>
</protein>
<dbReference type="Pfam" id="PF05046">
    <property type="entry name" value="Img2"/>
    <property type="match status" value="1"/>
</dbReference>
<evidence type="ECO:0000313" key="8">
    <source>
        <dbReference type="Proteomes" id="UP000629468"/>
    </source>
</evidence>
<proteinExistence type="inferred from homology"/>
<evidence type="ECO:0000256" key="3">
    <source>
        <dbReference type="ARBA" id="ARBA00022980"/>
    </source>
</evidence>
<dbReference type="Proteomes" id="UP000629468">
    <property type="component" value="Unassembled WGS sequence"/>
</dbReference>
<keyword evidence="4" id="KW-0496">Mitochondrion</keyword>
<dbReference type="PANTHER" id="PTHR13477:SF0">
    <property type="entry name" value="LARGE RIBOSOMAL SUBUNIT PROTEIN ML49"/>
    <property type="match status" value="1"/>
</dbReference>
<evidence type="ECO:0000256" key="1">
    <source>
        <dbReference type="ARBA" id="ARBA00004173"/>
    </source>
</evidence>
<organism evidence="7 8">
    <name type="scientific">Agaricus bisporus var. burnettii</name>
    <dbReference type="NCBI Taxonomy" id="192524"/>
    <lineage>
        <taxon>Eukaryota</taxon>
        <taxon>Fungi</taxon>
        <taxon>Dikarya</taxon>
        <taxon>Basidiomycota</taxon>
        <taxon>Agaricomycotina</taxon>
        <taxon>Agaricomycetes</taxon>
        <taxon>Agaricomycetidae</taxon>
        <taxon>Agaricales</taxon>
        <taxon>Agaricineae</taxon>
        <taxon>Agaricaceae</taxon>
        <taxon>Agaricus</taxon>
    </lineage>
</organism>
<keyword evidence="3" id="KW-0689">Ribosomal protein</keyword>
<dbReference type="InterPro" id="IPR007740">
    <property type="entry name" value="Ribosomal_mL49"/>
</dbReference>
<keyword evidence="5" id="KW-0687">Ribonucleoprotein</keyword>
<dbReference type="AlphaFoldDB" id="A0A8H7KJ22"/>
<sequence length="100" mass="11357">MSFLRSILAPASLPHSTTPFRRLVYTGHPHKKPRYFVPRNANGNLPVYTDIRNNGTRDLTLIRNVQGEAYVLATDIRITLFRNRHYRLVSLVPSVTAVVG</sequence>
<dbReference type="GO" id="GO:0006412">
    <property type="term" value="P:translation"/>
    <property type="evidence" value="ECO:0007669"/>
    <property type="project" value="InterPro"/>
</dbReference>
<evidence type="ECO:0000256" key="4">
    <source>
        <dbReference type="ARBA" id="ARBA00023128"/>
    </source>
</evidence>
<dbReference type="GO" id="GO:0005762">
    <property type="term" value="C:mitochondrial large ribosomal subunit"/>
    <property type="evidence" value="ECO:0007669"/>
    <property type="project" value="TreeGrafter"/>
</dbReference>
<dbReference type="EMBL" id="JABXXO010000004">
    <property type="protein sequence ID" value="KAF7778854.1"/>
    <property type="molecule type" value="Genomic_DNA"/>
</dbReference>
<evidence type="ECO:0000256" key="2">
    <source>
        <dbReference type="ARBA" id="ARBA00005677"/>
    </source>
</evidence>